<protein>
    <submittedName>
        <fullName evidence="2">Uncharacterized protein</fullName>
    </submittedName>
</protein>
<feature type="transmembrane region" description="Helical" evidence="1">
    <location>
        <begin position="48"/>
        <end position="71"/>
    </location>
</feature>
<dbReference type="VEuPathDB" id="FungiDB:H257_03339"/>
<evidence type="ECO:0000313" key="3">
    <source>
        <dbReference type="Proteomes" id="UP000469452"/>
    </source>
</evidence>
<proteinExistence type="predicted"/>
<dbReference type="AlphaFoldDB" id="A0A6A5A8J2"/>
<gene>
    <name evidence="2" type="ORF">AaE_005189</name>
</gene>
<comment type="caution">
    <text evidence="2">The sequence shown here is derived from an EMBL/GenBank/DDBJ whole genome shotgun (WGS) entry which is preliminary data.</text>
</comment>
<name>A0A6A5A8J2_APHAT</name>
<reference evidence="2 3" key="1">
    <citation type="submission" date="2019-06" db="EMBL/GenBank/DDBJ databases">
        <title>Genomics analysis of Aphanomyces spp. identifies a new class of oomycete effector associated with host adaptation.</title>
        <authorList>
            <person name="Gaulin E."/>
        </authorList>
    </citation>
    <scope>NUCLEOTIDE SEQUENCE [LARGE SCALE GENOMIC DNA]</scope>
    <source>
        <strain evidence="2 3">E</strain>
    </source>
</reference>
<keyword evidence="1" id="KW-0812">Transmembrane</keyword>
<evidence type="ECO:0000256" key="1">
    <source>
        <dbReference type="SAM" id="Phobius"/>
    </source>
</evidence>
<evidence type="ECO:0000313" key="2">
    <source>
        <dbReference type="EMBL" id="KAF0754822.1"/>
    </source>
</evidence>
<dbReference type="EMBL" id="VJMI01010746">
    <property type="protein sequence ID" value="KAF0754822.1"/>
    <property type="molecule type" value="Genomic_DNA"/>
</dbReference>
<keyword evidence="1" id="KW-0472">Membrane</keyword>
<accession>A0A6A5A8J2</accession>
<dbReference type="Proteomes" id="UP000469452">
    <property type="component" value="Unassembled WGS sequence"/>
</dbReference>
<feature type="transmembrane region" description="Helical" evidence="1">
    <location>
        <begin position="6"/>
        <end position="28"/>
    </location>
</feature>
<keyword evidence="1" id="KW-1133">Transmembrane helix</keyword>
<feature type="transmembrane region" description="Helical" evidence="1">
    <location>
        <begin position="109"/>
        <end position="126"/>
    </location>
</feature>
<organism evidence="2 3">
    <name type="scientific">Aphanomyces astaci</name>
    <name type="common">Crayfish plague agent</name>
    <dbReference type="NCBI Taxonomy" id="112090"/>
    <lineage>
        <taxon>Eukaryota</taxon>
        <taxon>Sar</taxon>
        <taxon>Stramenopiles</taxon>
        <taxon>Oomycota</taxon>
        <taxon>Saprolegniomycetes</taxon>
        <taxon>Saprolegniales</taxon>
        <taxon>Verrucalvaceae</taxon>
        <taxon>Aphanomyces</taxon>
    </lineage>
</organism>
<sequence length="151" mass="16769">MLSLTLQLWLCVTWTASLLMLSLAMSPLLGKLHAHCAEMIYWAFGRKLYGPASAGGYVLLFATCTTCLYVLHKSLMLRTTTAVLKVEMLNQSTTNWKSREISLSAQRDGLVTVFTLFVYLISIRVLQMKIQLVKVSKLSTTAGVAAPNHDK</sequence>